<evidence type="ECO:0000313" key="2">
    <source>
        <dbReference type="Proteomes" id="UP000800038"/>
    </source>
</evidence>
<proteinExistence type="predicted"/>
<organism evidence="1 2">
    <name type="scientific">Clathrospora elynae</name>
    <dbReference type="NCBI Taxonomy" id="706981"/>
    <lineage>
        <taxon>Eukaryota</taxon>
        <taxon>Fungi</taxon>
        <taxon>Dikarya</taxon>
        <taxon>Ascomycota</taxon>
        <taxon>Pezizomycotina</taxon>
        <taxon>Dothideomycetes</taxon>
        <taxon>Pleosporomycetidae</taxon>
        <taxon>Pleosporales</taxon>
        <taxon>Diademaceae</taxon>
        <taxon>Clathrospora</taxon>
    </lineage>
</organism>
<protein>
    <submittedName>
        <fullName evidence="1">Uncharacterized protein</fullName>
    </submittedName>
</protein>
<feature type="non-terminal residue" evidence="1">
    <location>
        <position position="1"/>
    </location>
</feature>
<keyword evidence="2" id="KW-1185">Reference proteome</keyword>
<name>A0A6A5SAX4_9PLEO</name>
<dbReference type="OrthoDB" id="3740171at2759"/>
<sequence length="66" mass="7664">ETNVSASTYAKHYGGRRGRLMKSEERFPLEVYGDRSVLTTWTMSYRQSEKAACLLKLWRFLDSGEV</sequence>
<gene>
    <name evidence="1" type="ORF">EJ02DRAFT_475963</name>
</gene>
<dbReference type="AlphaFoldDB" id="A0A6A5SAX4"/>
<reference evidence="1" key="1">
    <citation type="journal article" date="2020" name="Stud. Mycol.">
        <title>101 Dothideomycetes genomes: a test case for predicting lifestyles and emergence of pathogens.</title>
        <authorList>
            <person name="Haridas S."/>
            <person name="Albert R."/>
            <person name="Binder M."/>
            <person name="Bloem J."/>
            <person name="Labutti K."/>
            <person name="Salamov A."/>
            <person name="Andreopoulos B."/>
            <person name="Baker S."/>
            <person name="Barry K."/>
            <person name="Bills G."/>
            <person name="Bluhm B."/>
            <person name="Cannon C."/>
            <person name="Castanera R."/>
            <person name="Culley D."/>
            <person name="Daum C."/>
            <person name="Ezra D."/>
            <person name="Gonzalez J."/>
            <person name="Henrissat B."/>
            <person name="Kuo A."/>
            <person name="Liang C."/>
            <person name="Lipzen A."/>
            <person name="Lutzoni F."/>
            <person name="Magnuson J."/>
            <person name="Mondo S."/>
            <person name="Nolan M."/>
            <person name="Ohm R."/>
            <person name="Pangilinan J."/>
            <person name="Park H.-J."/>
            <person name="Ramirez L."/>
            <person name="Alfaro M."/>
            <person name="Sun H."/>
            <person name="Tritt A."/>
            <person name="Yoshinaga Y."/>
            <person name="Zwiers L.-H."/>
            <person name="Turgeon B."/>
            <person name="Goodwin S."/>
            <person name="Spatafora J."/>
            <person name="Crous P."/>
            <person name="Grigoriev I."/>
        </authorList>
    </citation>
    <scope>NUCLEOTIDE SEQUENCE</scope>
    <source>
        <strain evidence="1">CBS 161.51</strain>
    </source>
</reference>
<accession>A0A6A5SAX4</accession>
<dbReference type="Proteomes" id="UP000800038">
    <property type="component" value="Unassembled WGS sequence"/>
</dbReference>
<dbReference type="EMBL" id="ML976127">
    <property type="protein sequence ID" value="KAF1937735.1"/>
    <property type="molecule type" value="Genomic_DNA"/>
</dbReference>
<evidence type="ECO:0000313" key="1">
    <source>
        <dbReference type="EMBL" id="KAF1937735.1"/>
    </source>
</evidence>